<dbReference type="SUPFAM" id="SSF53474">
    <property type="entry name" value="alpha/beta-Hydrolases"/>
    <property type="match status" value="1"/>
</dbReference>
<protein>
    <recommendedName>
        <fullName evidence="2">GPI inositol-deacylase</fullName>
    </recommendedName>
</protein>
<gene>
    <name evidence="1" type="ORF">OAUR00152_LOCUS39648</name>
</gene>
<evidence type="ECO:0008006" key="2">
    <source>
        <dbReference type="Google" id="ProtNLM"/>
    </source>
</evidence>
<dbReference type="AlphaFoldDB" id="A0A7S4K5P4"/>
<reference evidence="1" key="1">
    <citation type="submission" date="2021-01" db="EMBL/GenBank/DDBJ databases">
        <authorList>
            <person name="Corre E."/>
            <person name="Pelletier E."/>
            <person name="Niang G."/>
            <person name="Scheremetjew M."/>
            <person name="Finn R."/>
            <person name="Kale V."/>
            <person name="Holt S."/>
            <person name="Cochrane G."/>
            <person name="Meng A."/>
            <person name="Brown T."/>
            <person name="Cohen L."/>
        </authorList>
    </citation>
    <scope>NUCLEOTIDE SEQUENCE</scope>
    <source>
        <strain evidence="1">Isolate 1302-5</strain>
    </source>
</reference>
<accession>A0A7S4K5P4</accession>
<dbReference type="InterPro" id="IPR029058">
    <property type="entry name" value="AB_hydrolase_fold"/>
</dbReference>
<evidence type="ECO:0000313" key="1">
    <source>
        <dbReference type="EMBL" id="CAE2284629.1"/>
    </source>
</evidence>
<sequence>MREVYPRTSKATTLVVALSGILLIGTSAAAAFSATSGAGSTLSSTPVVICPGFGNDEIDYVEPLKQPRDVGLVSALERRGFDPDLISIIPVKRTDWLRVAGGLLDLDFYTGNAKPTGGGYGWYVDRLKKTVDMAHEESGGERVLLLGHSAGGWLARAAMGDGTWCPEGGIRTADRVRCLATVGAIHRTPEDASTCVTRGALGYTDSSYPGAYLSGEGIGYVSVGGDAIVGDNAKIAAVETTDADELYAARGEGSASRVAFTSYESVCGQGGVTGDGVVPLDWTRLEGARQIRLEGVVHSINEAGTTIPTDRWYGSEGIIDQWLPAVLEEAGIGEQTKSANKMGGLETIQRWAAEAIPW</sequence>
<dbReference type="PANTHER" id="PTHR47909">
    <property type="entry name" value="ALPHA/BETA-HYDROLASES SUPERFAMILY PROTEIN"/>
    <property type="match status" value="1"/>
</dbReference>
<dbReference type="EMBL" id="HBKQ01058020">
    <property type="protein sequence ID" value="CAE2284629.1"/>
    <property type="molecule type" value="Transcribed_RNA"/>
</dbReference>
<proteinExistence type="predicted"/>
<dbReference type="Gene3D" id="3.40.50.1820">
    <property type="entry name" value="alpha/beta hydrolase"/>
    <property type="match status" value="1"/>
</dbReference>
<dbReference type="PANTHER" id="PTHR47909:SF2">
    <property type="entry name" value="GPI INOSITOL-DEACYLASE"/>
    <property type="match status" value="1"/>
</dbReference>
<name>A0A7S4K5P4_9STRA</name>
<organism evidence="1">
    <name type="scientific">Odontella aurita</name>
    <dbReference type="NCBI Taxonomy" id="265563"/>
    <lineage>
        <taxon>Eukaryota</taxon>
        <taxon>Sar</taxon>
        <taxon>Stramenopiles</taxon>
        <taxon>Ochrophyta</taxon>
        <taxon>Bacillariophyta</taxon>
        <taxon>Mediophyceae</taxon>
        <taxon>Biddulphiophycidae</taxon>
        <taxon>Eupodiscales</taxon>
        <taxon>Odontellaceae</taxon>
        <taxon>Odontella</taxon>
    </lineage>
</organism>